<evidence type="ECO:0000256" key="9">
    <source>
        <dbReference type="SAM" id="MobiDB-lite"/>
    </source>
</evidence>
<keyword evidence="5" id="KW-0653">Protein transport</keyword>
<dbReference type="Pfam" id="PF21090">
    <property type="entry name" value="P-loop_SecA"/>
    <property type="match status" value="1"/>
</dbReference>
<gene>
    <name evidence="11" type="ORF">ACFORL_01800</name>
</gene>
<keyword evidence="8" id="KW-0472">Membrane</keyword>
<evidence type="ECO:0000256" key="6">
    <source>
        <dbReference type="ARBA" id="ARBA00022967"/>
    </source>
</evidence>
<dbReference type="SUPFAM" id="SSF54001">
    <property type="entry name" value="Cysteine proteinases"/>
    <property type="match status" value="1"/>
</dbReference>
<feature type="domain" description="SecA family profile" evidence="10">
    <location>
        <begin position="1984"/>
        <end position="2622"/>
    </location>
</feature>
<dbReference type="InterPro" id="IPR044722">
    <property type="entry name" value="SecA_SF2_C"/>
</dbReference>
<dbReference type="InterPro" id="IPR011115">
    <property type="entry name" value="SecA_DEAD"/>
</dbReference>
<feature type="region of interest" description="Disordered" evidence="9">
    <location>
        <begin position="2875"/>
        <end position="2920"/>
    </location>
</feature>
<evidence type="ECO:0000256" key="4">
    <source>
        <dbReference type="ARBA" id="ARBA00022840"/>
    </source>
</evidence>
<evidence type="ECO:0000256" key="2">
    <source>
        <dbReference type="ARBA" id="ARBA00022475"/>
    </source>
</evidence>
<name>A0ABV8CC18_9GAMM</name>
<dbReference type="SUPFAM" id="SSF52540">
    <property type="entry name" value="P-loop containing nucleoside triphosphate hydrolases"/>
    <property type="match status" value="2"/>
</dbReference>
<dbReference type="Gene3D" id="3.40.50.300">
    <property type="entry name" value="P-loop containing nucleotide triphosphate hydrolases"/>
    <property type="match status" value="2"/>
</dbReference>
<keyword evidence="1" id="KW-0813">Transport</keyword>
<evidence type="ECO:0000256" key="7">
    <source>
        <dbReference type="ARBA" id="ARBA00023010"/>
    </source>
</evidence>
<keyword evidence="4" id="KW-0067">ATP-binding</keyword>
<accession>A0ABV8CC18</accession>
<evidence type="ECO:0000259" key="10">
    <source>
        <dbReference type="PROSITE" id="PS51196"/>
    </source>
</evidence>
<evidence type="ECO:0000313" key="11">
    <source>
        <dbReference type="EMBL" id="MFC3907815.1"/>
    </source>
</evidence>
<dbReference type="PROSITE" id="PS51196">
    <property type="entry name" value="SECA_MOTOR_DEAD"/>
    <property type="match status" value="1"/>
</dbReference>
<keyword evidence="2" id="KW-1003">Cell membrane</keyword>
<keyword evidence="3" id="KW-0547">Nucleotide-binding</keyword>
<feature type="compositionally biased region" description="Polar residues" evidence="9">
    <location>
        <begin position="554"/>
        <end position="570"/>
    </location>
</feature>
<organism evidence="11 12">
    <name type="scientific">Legionella dresdenensis</name>
    <dbReference type="NCBI Taxonomy" id="450200"/>
    <lineage>
        <taxon>Bacteria</taxon>
        <taxon>Pseudomonadati</taxon>
        <taxon>Pseudomonadota</taxon>
        <taxon>Gammaproteobacteria</taxon>
        <taxon>Legionellales</taxon>
        <taxon>Legionellaceae</taxon>
        <taxon>Legionella</taxon>
    </lineage>
</organism>
<dbReference type="Proteomes" id="UP001595758">
    <property type="component" value="Unassembled WGS sequence"/>
</dbReference>
<keyword evidence="12" id="KW-1185">Reference proteome</keyword>
<protein>
    <recommendedName>
        <fullName evidence="10">SecA family profile domain-containing protein</fullName>
    </recommendedName>
</protein>
<sequence length="2920" mass="328512">MTPEQIESLFGYYKSSIGEQNEPDKLDRVQFNLAIEFIEKNVDNELIALEPLASLSSRTRKLHEAQWELLKQILDKSLSAQQGYRFNQQLALKEIQNIRSLYAVNVSNRELHAVPNNLGIREKYKQQGNNLSRQEWLADKDFDDMLEVTGTKDKIVRSLLDKESLGTALHFQREKHKDQAQPYVIPLLLNNSAMGVTNDQGSHWISAIVTVDPVNHTVNYLLTDSMQIDKEQEEQYKQLMSEALKYSEQNSNGRSYDAFSNWTITGKVESGRQPDGYSCGYRALHNLFRKVDGLAANDIAREYRDLPSDSKALVNGFYKALLEDYVIPEADYAILSSNAAENFSALNNDGPVVQTERLVEFLENDSQIRVQSEPKLVHKLISACIGRLRGSDTVVIFPNNGNMPDSVSDVEYESFFSQLQKKLIEQERHLKQLKLSPCDKKLLNGLNAYCNKEEGLAIDELVVDIGANIDIHTLKMVLSGLSKNGLSKLVLVDKNGLLSEKDWKDLATFIIQEKNQVAIGRIDFPMPYFESNLQRSVDEAISSHLIARRGQELKGQSQQEIATEQTSPEPTESKPETKRTKRTRPKLQNTDAASIEIEIAQEQEVQVDVAVDTEIAQANGADADYSGVEGFGLTELISRVSRNELTLKPGAELLTESDIRKNWHRWHGDIVINNNANPRMDMLRSDEPLRGGEAVYKDPNAFFDKVTASAGAQLLNNANVFEYGLNPHRLAAGFVIIQNNEGGKTLHYDPTIDSVNDYLRPVIRADKEGGFSTFAFNTIKGKLKPDDGRDRQILQQWQKMVEGPYNREREAIFKKSLPGLLLLNEGQIRTLFTLATDEQGNLDSGLMDYMLANATRVKTLFKGNGPDEINSMAYTALLKKFQRLPPEALDNYIKFANELTENDPEQHILWQLLNDEQKTELAQWDKKLSFGNKQLNALLQVYSEYSADGLTQLFRQWKDIDPRLMKDLYPILFSKSDSFSDFIANDELSRAINLLKSLGNVEYSWFKMLLQQHAEVAGYEELPALLQSFTAFMSEINAYRLKIDTPPQFSGVKNMPTALARMLSIIAKTRSEDRPAQWQAISQLDLDSNAAPRAFAERDASFVVPEMKTSALHCDPQDRYKLAYGAVSPEVRWKIIATPFVSLEKTRENYYRYLAHQPDRLPLAFYQSIEQTIASKNWTDAEKAMVMSILVQATVGSNVDQMDVNNLPALEQQCQQIINTLDKLPLPSVLKVARGKVREQIIVTLFSLNQIPSLTSLDQLVKLCSKAVANAWGIKANAEMLARKCNILDMMTVHPLDQAIYQGMTFYREQDYTSGKESLFYRHLDISAILLTGHDGDYIYGHPIEVDNDSSVDRGKWRAGGLLISLISTFGLTSEPKALSIQNAEKIHKAFEEASNKYGSHFHRAIEILQKIKHRGEPPLSAKELREFIEKYEALEKPEQVVESWFKDYFPEKFFEQYRSQGIPSEVNALLNGRDPEEKSLIIGILTNFTAAGSADSYLPVTKSLLAIIDKMPFKERMVFLTRISSPDLINDAGIDKFQELLAVIRQHNLIDEFMFFAEKAQQFEPKPVTGLLEKTLLYLNRLSPAINKLVQSPNEDARVEKAVTKMDLINPVIDLLLISEKNSLNADTGITQQGEIKYNPLLEVIARAGKIPNKELEQQLTEALSALPDNGNDLTMTMHLKNHLHDINNPKPVAPPERGVLEKAVEVVVNTVSSVASTFANGVKNFFGFGAKNTEQPPAPAIPAEPVTAVAAEPVVAAGSASLIDDKLIRAAIAEIDDIKRQYRQYDRVFVALFETIQRTAEHYKGDKKIIINFLRPFLKKDFQGNAVHFDKIVLAWNNVNLLSNAFITIDNADMVRSLCTHFNKEAGEYTPTSLLKLLTHPDYTAHEKSEQVLFLNILTSLINNGKPCTMAELTQLMHVSKDDKELVDVLKAIYQSAPYPSLSQFNAWLEAYAAEPEQKPKSVYLLERYQQFDKQPCPREENNGFNPDYAASQAKKMTGIHYTPEKIAELDNEIKAVKELGSAAIRQELEQSRQGLLQPPLSNARLTALVAELLYRTKGKEGGNGNSFEIHTTQYLAIHSALESGQHVTSEIGTGEGKSRIMMLLVACQYARGKTVDFVTKDVQLALREYLEFKPFFQAMGAETNLIYQYTPASEYKIGGINFSDAHNLSLCRNKAASEGKGHLVRHPDKTKCALMLDEADSVYFDCANLRYNYSALADDSIRGMPWIYDVMLDFFSDPEMKQERIEAYYNDIDWCNTLLKDYIEIKKGKPGTEKLKGVSDAQLEIWQDSAVTALSLTFKKDFVLSSNIEIQTSTGPKIVSQAHLITKNEANPHARFSLGVHQCLEALLNKRKKELEGKEPETEFEYELAKCAHDFYVDDEKQIVYSTMSKALLDDYDQGMLCAVTGTAGSIKEQQEASMMYGAGNNAPMQFITVPRHKGLNREDLPLYLAEKPRAKLALLIKEIKQARKYNQPVLLICENDVEATTLFEQLKAAFPDDPLLTQIHAKTEQSVEADHIKHRAGLPGMVTVSTGGKMGRGTDIPLHGEADRRGLRVRATFLPSEREMYQIFGRAGRFGKNGDAGIVVAKRELKEKLGKKTLTDGFYTASTAYIRQQQAIMDRKSQVERLIKFTAADYMKRYTDNFFNDFFPKVDANQRKAVNGTWAKFIGAANLKWNEAWRKIGSEMDKVDPDLDKIKNHFAEYESYVTERWAELKAELNAGPSKEQAAVIQPNPAGKLEFSAQAEKLLTGFDVKKIIALKTPVTPKYYPAYDGKAVLYPSFGASFKAWFQKPLFADFRAWVAGRGILFPNLRAWSSGAMTFGEFITGVSRARSEPVQEAPAQKTPSEIVKVEDDTVHESYAIVGKKTGLTLETAHQPTAAQPVEPAKSVKIWASKPPQSGDMEELTDEPAAKTGNRTH</sequence>
<dbReference type="InterPro" id="IPR038765">
    <property type="entry name" value="Papain-like_cys_pep_sf"/>
</dbReference>
<keyword evidence="7" id="KW-0811">Translocation</keyword>
<evidence type="ECO:0000313" key="12">
    <source>
        <dbReference type="Proteomes" id="UP001595758"/>
    </source>
</evidence>
<evidence type="ECO:0000256" key="8">
    <source>
        <dbReference type="ARBA" id="ARBA00023136"/>
    </source>
</evidence>
<evidence type="ECO:0000256" key="1">
    <source>
        <dbReference type="ARBA" id="ARBA00022448"/>
    </source>
</evidence>
<evidence type="ECO:0000256" key="5">
    <source>
        <dbReference type="ARBA" id="ARBA00022927"/>
    </source>
</evidence>
<comment type="caution">
    <text evidence="11">The sequence shown here is derived from an EMBL/GenBank/DDBJ whole genome shotgun (WGS) entry which is preliminary data.</text>
</comment>
<dbReference type="RefSeq" id="WP_382340516.1">
    <property type="nucleotide sequence ID" value="NZ_JBHSAB010000001.1"/>
</dbReference>
<dbReference type="Pfam" id="PF07517">
    <property type="entry name" value="SecA_DEAD"/>
    <property type="match status" value="1"/>
</dbReference>
<evidence type="ECO:0000256" key="3">
    <source>
        <dbReference type="ARBA" id="ARBA00022741"/>
    </source>
</evidence>
<dbReference type="InterPro" id="IPR014018">
    <property type="entry name" value="SecA_motor_DEAD"/>
</dbReference>
<dbReference type="InterPro" id="IPR000185">
    <property type="entry name" value="SecA"/>
</dbReference>
<dbReference type="PANTHER" id="PTHR30612:SF0">
    <property type="entry name" value="CHLOROPLAST PROTEIN-TRANSPORTING ATPASE"/>
    <property type="match status" value="1"/>
</dbReference>
<feature type="region of interest" description="Disordered" evidence="9">
    <location>
        <begin position="550"/>
        <end position="591"/>
    </location>
</feature>
<reference evidence="12" key="1">
    <citation type="journal article" date="2019" name="Int. J. Syst. Evol. Microbiol.">
        <title>The Global Catalogue of Microorganisms (GCM) 10K type strain sequencing project: providing services to taxonomists for standard genome sequencing and annotation.</title>
        <authorList>
            <consortium name="The Broad Institute Genomics Platform"/>
            <consortium name="The Broad Institute Genome Sequencing Center for Infectious Disease"/>
            <person name="Wu L."/>
            <person name="Ma J."/>
        </authorList>
    </citation>
    <scope>NUCLEOTIDE SEQUENCE [LARGE SCALE GENOMIC DNA]</scope>
    <source>
        <strain evidence="12">CCUG 59858</strain>
    </source>
</reference>
<dbReference type="EMBL" id="JBHSAB010000001">
    <property type="protein sequence ID" value="MFC3907815.1"/>
    <property type="molecule type" value="Genomic_DNA"/>
</dbReference>
<proteinExistence type="predicted"/>
<dbReference type="InterPro" id="IPR027417">
    <property type="entry name" value="P-loop_NTPase"/>
</dbReference>
<dbReference type="PANTHER" id="PTHR30612">
    <property type="entry name" value="SECA INNER MEMBRANE COMPONENT OF SEC PROTEIN SECRETION SYSTEM"/>
    <property type="match status" value="1"/>
</dbReference>
<keyword evidence="6" id="KW-1278">Translocase</keyword>